<keyword evidence="2" id="KW-1133">Transmembrane helix</keyword>
<feature type="domain" description="FimV N-terminal" evidence="3">
    <location>
        <begin position="17"/>
        <end position="120"/>
    </location>
</feature>
<name>A0ABS7YEE1_9BURK</name>
<dbReference type="InterPro" id="IPR057840">
    <property type="entry name" value="FimV_N"/>
</dbReference>
<feature type="compositionally biased region" description="Low complexity" evidence="1">
    <location>
        <begin position="180"/>
        <end position="189"/>
    </location>
</feature>
<keyword evidence="5" id="KW-1185">Reference proteome</keyword>
<protein>
    <recommendedName>
        <fullName evidence="3">FimV N-terminal domain-containing protein</fullName>
    </recommendedName>
</protein>
<evidence type="ECO:0000313" key="5">
    <source>
        <dbReference type="Proteomes" id="UP001198602"/>
    </source>
</evidence>
<comment type="caution">
    <text evidence="4">The sequence shown here is derived from an EMBL/GenBank/DDBJ whole genome shotgun (WGS) entry which is preliminary data.</text>
</comment>
<evidence type="ECO:0000256" key="1">
    <source>
        <dbReference type="SAM" id="MobiDB-lite"/>
    </source>
</evidence>
<feature type="region of interest" description="Disordered" evidence="1">
    <location>
        <begin position="259"/>
        <end position="285"/>
    </location>
</feature>
<dbReference type="RefSeq" id="WP_225240245.1">
    <property type="nucleotide sequence ID" value="NZ_JAHYBX010000011.1"/>
</dbReference>
<proteinExistence type="predicted"/>
<keyword evidence="2" id="KW-0812">Transmembrane</keyword>
<accession>A0ABS7YEE1</accession>
<evidence type="ECO:0000313" key="4">
    <source>
        <dbReference type="EMBL" id="MCA1858077.1"/>
    </source>
</evidence>
<feature type="transmembrane region" description="Helical" evidence="2">
    <location>
        <begin position="286"/>
        <end position="308"/>
    </location>
</feature>
<dbReference type="Proteomes" id="UP001198602">
    <property type="component" value="Unassembled WGS sequence"/>
</dbReference>
<gene>
    <name evidence="4" type="ORF">LE190_19395</name>
</gene>
<organism evidence="4 5">
    <name type="scientific">Massilia hydrophila</name>
    <dbReference type="NCBI Taxonomy" id="3044279"/>
    <lineage>
        <taxon>Bacteria</taxon>
        <taxon>Pseudomonadati</taxon>
        <taxon>Pseudomonadota</taxon>
        <taxon>Betaproteobacteria</taxon>
        <taxon>Burkholderiales</taxon>
        <taxon>Oxalobacteraceae</taxon>
        <taxon>Telluria group</taxon>
        <taxon>Massilia</taxon>
    </lineage>
</organism>
<reference evidence="4 5" key="1">
    <citation type="submission" date="2021-07" db="EMBL/GenBank/DDBJ databases">
        <title>Characterization of Violacein-producing bacteria and related species.</title>
        <authorList>
            <person name="Wilson H.S."/>
            <person name="De Leon M.E."/>
        </authorList>
    </citation>
    <scope>NUCLEOTIDE SEQUENCE [LARGE SCALE GENOMIC DNA]</scope>
    <source>
        <strain evidence="4 5">HSC-2F05</strain>
    </source>
</reference>
<evidence type="ECO:0000256" key="2">
    <source>
        <dbReference type="SAM" id="Phobius"/>
    </source>
</evidence>
<sequence>MLSLACALPISAAHAAELGEPRLASFLGQPLVADIELTLLEDPAMPVQVRLAHPEVYRGAGLGMPPVLSTLRMSVMRRDGRQFLHITSFAPVELERLHLFLELADGAQRTVRLATLSLAPDPHPVPPALPVRPAALPVAAQDPVQALAPPMPAPKPAPAVARQRPRPIDPPAPPAPSAPPRVAAASRPPSDMPLLASERVTAPAPVPASPSASASAAGACAAQVPQPVDSCVVLGAKNTLLREQLVQLEDKVKLLQVAAGAAPSEAPRAPRKKRKQPEAPPPAETAWLPLAGAGAAVLALLGGLVFIVRRRKAGVRAAEPRVGLATRLRARLGRKSAAPVAVEPTLEQGAHESSTQV</sequence>
<feature type="compositionally biased region" description="Pro residues" evidence="1">
    <location>
        <begin position="168"/>
        <end position="179"/>
    </location>
</feature>
<keyword evidence="2" id="KW-0472">Membrane</keyword>
<feature type="region of interest" description="Disordered" evidence="1">
    <location>
        <begin position="146"/>
        <end position="193"/>
    </location>
</feature>
<evidence type="ECO:0000259" key="3">
    <source>
        <dbReference type="Pfam" id="PF25800"/>
    </source>
</evidence>
<dbReference type="Pfam" id="PF25800">
    <property type="entry name" value="FimV_N"/>
    <property type="match status" value="1"/>
</dbReference>
<dbReference type="EMBL" id="JAHYBX010000011">
    <property type="protein sequence ID" value="MCA1858077.1"/>
    <property type="molecule type" value="Genomic_DNA"/>
</dbReference>